<sequence length="50" mass="5551">MAARIKNARRSSKGMAAYQEGGKQGVRIMFRLQSIPVVVIHQQSIRRAPG</sequence>
<dbReference type="HOGENOM" id="CLU_3122038_0_0_0"/>
<dbReference type="KEGG" id="rba:RB12863"/>
<organism evidence="1 2">
    <name type="scientific">Rhodopirellula baltica (strain DSM 10527 / NCIMB 13988 / SH1)</name>
    <dbReference type="NCBI Taxonomy" id="243090"/>
    <lineage>
        <taxon>Bacteria</taxon>
        <taxon>Pseudomonadati</taxon>
        <taxon>Planctomycetota</taxon>
        <taxon>Planctomycetia</taxon>
        <taxon>Pirellulales</taxon>
        <taxon>Pirellulaceae</taxon>
        <taxon>Rhodopirellula</taxon>
    </lineage>
</organism>
<accession>Q7UHY9</accession>
<dbReference type="Proteomes" id="UP000001025">
    <property type="component" value="Chromosome"/>
</dbReference>
<keyword evidence="2" id="KW-1185">Reference proteome</keyword>
<name>Q7UHY9_RHOBA</name>
<dbReference type="EMBL" id="BX294155">
    <property type="protein sequence ID" value="CAD77828.1"/>
    <property type="molecule type" value="Genomic_DNA"/>
</dbReference>
<proteinExistence type="predicted"/>
<dbReference type="EnsemblBacteria" id="CAD77828">
    <property type="protein sequence ID" value="CAD77828"/>
    <property type="gene ID" value="RB12863"/>
</dbReference>
<dbReference type="AlphaFoldDB" id="Q7UHY9"/>
<protein>
    <submittedName>
        <fullName evidence="1">Uncharacterized protein</fullName>
    </submittedName>
</protein>
<evidence type="ECO:0000313" key="1">
    <source>
        <dbReference type="EMBL" id="CAD77828.1"/>
    </source>
</evidence>
<reference evidence="1 2" key="1">
    <citation type="journal article" date="2003" name="Proc. Natl. Acad. Sci. U.S.A.">
        <title>Complete genome sequence of the marine planctomycete Pirellula sp. strain 1.</title>
        <authorList>
            <person name="Gloeckner F.O."/>
            <person name="Kube M."/>
            <person name="Bauer M."/>
            <person name="Teeling H."/>
            <person name="Lombardot T."/>
            <person name="Ludwig W."/>
            <person name="Gade D."/>
            <person name="Beck A."/>
            <person name="Borzym K."/>
            <person name="Heitmann K."/>
            <person name="Rabus R."/>
            <person name="Schlesner H."/>
            <person name="Amann R."/>
            <person name="Reinhardt R."/>
        </authorList>
    </citation>
    <scope>NUCLEOTIDE SEQUENCE [LARGE SCALE GENOMIC DNA]</scope>
    <source>
        <strain evidence="2">DSM 10527 / NCIMB 13988 / SH1</strain>
    </source>
</reference>
<dbReference type="InParanoid" id="Q7UHY9"/>
<evidence type="ECO:0000313" key="2">
    <source>
        <dbReference type="Proteomes" id="UP000001025"/>
    </source>
</evidence>
<gene>
    <name evidence="1" type="ordered locus">RB12863</name>
</gene>